<keyword evidence="8" id="KW-1185">Reference proteome</keyword>
<dbReference type="AlphaFoldDB" id="A0AAD3S3H1"/>
<gene>
    <name evidence="7" type="ORF">Nepgr_005415</name>
</gene>
<evidence type="ECO:0000313" key="7">
    <source>
        <dbReference type="EMBL" id="GMH03576.1"/>
    </source>
</evidence>
<evidence type="ECO:0000256" key="2">
    <source>
        <dbReference type="ARBA" id="ARBA00022723"/>
    </source>
</evidence>
<sequence>MLDKRSRPSIGKLTGALRAGIVNKETSQRSQLDYKTQSPRGLNNYDLGRVGLGICLALGKPGPGIGGGEILAKHAVGCQLSSRSDPIPVNSPRYFVKFRDCHEDSSSENYTYVTRRRPNKSVTRVYYDGEDYDRPRFDATSYNVGGGGGCLNISPEMYAGDFGNCCPSDFLSSCHLCGTALHGKDIFMYRGEKAFCSAECRQMQIAADERKEQCRSEASRSVEGSSSPYTDKHVLMPDEVE</sequence>
<dbReference type="InterPro" id="IPR007650">
    <property type="entry name" value="Zf-FLZ_dom"/>
</dbReference>
<dbReference type="EMBL" id="BSYO01000004">
    <property type="protein sequence ID" value="GMH03576.1"/>
    <property type="molecule type" value="Genomic_DNA"/>
</dbReference>
<evidence type="ECO:0000259" key="6">
    <source>
        <dbReference type="PROSITE" id="PS51795"/>
    </source>
</evidence>
<feature type="region of interest" description="Disordered" evidence="5">
    <location>
        <begin position="216"/>
        <end position="241"/>
    </location>
</feature>
<dbReference type="Pfam" id="PF04570">
    <property type="entry name" value="zf-FLZ"/>
    <property type="match status" value="1"/>
</dbReference>
<evidence type="ECO:0000256" key="3">
    <source>
        <dbReference type="ARBA" id="ARBA00022771"/>
    </source>
</evidence>
<feature type="zinc finger region" description="FLZ-type" evidence="4">
    <location>
        <begin position="169"/>
        <end position="212"/>
    </location>
</feature>
<evidence type="ECO:0000256" key="4">
    <source>
        <dbReference type="PROSITE-ProRule" id="PRU01131"/>
    </source>
</evidence>
<proteinExistence type="inferred from homology"/>
<keyword evidence="3" id="KW-0863">Zinc-finger</keyword>
<comment type="caution">
    <text evidence="7">The sequence shown here is derived from an EMBL/GenBank/DDBJ whole genome shotgun (WGS) entry which is preliminary data.</text>
</comment>
<organism evidence="7 8">
    <name type="scientific">Nepenthes gracilis</name>
    <name type="common">Slender pitcher plant</name>
    <dbReference type="NCBI Taxonomy" id="150966"/>
    <lineage>
        <taxon>Eukaryota</taxon>
        <taxon>Viridiplantae</taxon>
        <taxon>Streptophyta</taxon>
        <taxon>Embryophyta</taxon>
        <taxon>Tracheophyta</taxon>
        <taxon>Spermatophyta</taxon>
        <taxon>Magnoliopsida</taxon>
        <taxon>eudicotyledons</taxon>
        <taxon>Gunneridae</taxon>
        <taxon>Pentapetalae</taxon>
        <taxon>Caryophyllales</taxon>
        <taxon>Nepenthaceae</taxon>
        <taxon>Nepenthes</taxon>
    </lineage>
</organism>
<dbReference type="PROSITE" id="PS51795">
    <property type="entry name" value="ZF_FLZ"/>
    <property type="match status" value="1"/>
</dbReference>
<accession>A0AAD3S3H1</accession>
<dbReference type="InterPro" id="IPR044604">
    <property type="entry name" value="FLZ12/13/14"/>
</dbReference>
<evidence type="ECO:0000256" key="5">
    <source>
        <dbReference type="SAM" id="MobiDB-lite"/>
    </source>
</evidence>
<evidence type="ECO:0000256" key="1">
    <source>
        <dbReference type="ARBA" id="ARBA00009374"/>
    </source>
</evidence>
<protein>
    <recommendedName>
        <fullName evidence="6">FLZ-type domain-containing protein</fullName>
    </recommendedName>
</protein>
<keyword evidence="3" id="KW-0862">Zinc</keyword>
<dbReference type="PANTHER" id="PTHR47208:SF5">
    <property type="entry name" value="FCS-LIKE ZINC FINGER 12-RELATED"/>
    <property type="match status" value="1"/>
</dbReference>
<name>A0AAD3S3H1_NEPGR</name>
<feature type="domain" description="FLZ-type" evidence="6">
    <location>
        <begin position="169"/>
        <end position="212"/>
    </location>
</feature>
<dbReference type="GO" id="GO:0008270">
    <property type="term" value="F:zinc ion binding"/>
    <property type="evidence" value="ECO:0007669"/>
    <property type="project" value="UniProtKB-KW"/>
</dbReference>
<dbReference type="Proteomes" id="UP001279734">
    <property type="component" value="Unassembled WGS sequence"/>
</dbReference>
<dbReference type="PANTHER" id="PTHR47208">
    <property type="entry name" value="OS02G0174800 PROTEIN"/>
    <property type="match status" value="1"/>
</dbReference>
<feature type="compositionally biased region" description="Basic and acidic residues" evidence="5">
    <location>
        <begin position="230"/>
        <end position="241"/>
    </location>
</feature>
<comment type="similarity">
    <text evidence="1">Belongs to the FLZ family.</text>
</comment>
<evidence type="ECO:0000313" key="8">
    <source>
        <dbReference type="Proteomes" id="UP001279734"/>
    </source>
</evidence>
<reference evidence="7" key="1">
    <citation type="submission" date="2023-05" db="EMBL/GenBank/DDBJ databases">
        <title>Nepenthes gracilis genome sequencing.</title>
        <authorList>
            <person name="Fukushima K."/>
        </authorList>
    </citation>
    <scope>NUCLEOTIDE SEQUENCE</scope>
    <source>
        <strain evidence="7">SING2019-196</strain>
    </source>
</reference>
<keyword evidence="2" id="KW-0479">Metal-binding</keyword>